<dbReference type="AlphaFoldDB" id="A0AAW2LHW4"/>
<gene>
    <name evidence="1" type="ORF">Sangu_2041700</name>
</gene>
<proteinExistence type="predicted"/>
<reference evidence="1" key="2">
    <citation type="journal article" date="2024" name="Plant">
        <title>Genomic evolution and insights into agronomic trait innovations of Sesamum species.</title>
        <authorList>
            <person name="Miao H."/>
            <person name="Wang L."/>
            <person name="Qu L."/>
            <person name="Liu H."/>
            <person name="Sun Y."/>
            <person name="Le M."/>
            <person name="Wang Q."/>
            <person name="Wei S."/>
            <person name="Zheng Y."/>
            <person name="Lin W."/>
            <person name="Duan Y."/>
            <person name="Cao H."/>
            <person name="Xiong S."/>
            <person name="Wang X."/>
            <person name="Wei L."/>
            <person name="Li C."/>
            <person name="Ma Q."/>
            <person name="Ju M."/>
            <person name="Zhao R."/>
            <person name="Li G."/>
            <person name="Mu C."/>
            <person name="Tian Q."/>
            <person name="Mei H."/>
            <person name="Zhang T."/>
            <person name="Gao T."/>
            <person name="Zhang H."/>
        </authorList>
    </citation>
    <scope>NUCLEOTIDE SEQUENCE</scope>
    <source>
        <strain evidence="1">G01</strain>
    </source>
</reference>
<evidence type="ECO:0000313" key="1">
    <source>
        <dbReference type="EMBL" id="KAL0318855.1"/>
    </source>
</evidence>
<reference evidence="1" key="1">
    <citation type="submission" date="2020-06" db="EMBL/GenBank/DDBJ databases">
        <authorList>
            <person name="Li T."/>
            <person name="Hu X."/>
            <person name="Zhang T."/>
            <person name="Song X."/>
            <person name="Zhang H."/>
            <person name="Dai N."/>
            <person name="Sheng W."/>
            <person name="Hou X."/>
            <person name="Wei L."/>
        </authorList>
    </citation>
    <scope>NUCLEOTIDE SEQUENCE</scope>
    <source>
        <strain evidence="1">G01</strain>
        <tissue evidence="1">Leaf</tissue>
    </source>
</reference>
<protein>
    <submittedName>
        <fullName evidence="1">Uncharacterized protein</fullName>
    </submittedName>
</protein>
<sequence>MSSKSEVIFIFSTKVSKGFQTVRTNIPNNRNIWFRTRRLLLLAVVTYIVGHHLLELLETHVPVPIGINGLDHPGAVLDGAVLPEAQKGLLELRRRDLAVVVLVVELERLSQLLLSRMVGVRIGAAEGGELLEVDVAVLVGVNLPIIRATSSGELSDPRAFNTPPSSPGEIFPSLLVSKRSKTFCTSAISSRYMEGVEV</sequence>
<organism evidence="1">
    <name type="scientific">Sesamum angustifolium</name>
    <dbReference type="NCBI Taxonomy" id="2727405"/>
    <lineage>
        <taxon>Eukaryota</taxon>
        <taxon>Viridiplantae</taxon>
        <taxon>Streptophyta</taxon>
        <taxon>Embryophyta</taxon>
        <taxon>Tracheophyta</taxon>
        <taxon>Spermatophyta</taxon>
        <taxon>Magnoliopsida</taxon>
        <taxon>eudicotyledons</taxon>
        <taxon>Gunneridae</taxon>
        <taxon>Pentapetalae</taxon>
        <taxon>asterids</taxon>
        <taxon>lamiids</taxon>
        <taxon>Lamiales</taxon>
        <taxon>Pedaliaceae</taxon>
        <taxon>Sesamum</taxon>
    </lineage>
</organism>
<accession>A0AAW2LHW4</accession>
<name>A0AAW2LHW4_9LAMI</name>
<dbReference type="EMBL" id="JACGWK010000013">
    <property type="protein sequence ID" value="KAL0318855.1"/>
    <property type="molecule type" value="Genomic_DNA"/>
</dbReference>
<comment type="caution">
    <text evidence="1">The sequence shown here is derived from an EMBL/GenBank/DDBJ whole genome shotgun (WGS) entry which is preliminary data.</text>
</comment>